<dbReference type="AlphaFoldDB" id="A0A975XVL0"/>
<keyword evidence="3" id="KW-1185">Reference proteome</keyword>
<proteinExistence type="predicted"/>
<organism evidence="2 3">
    <name type="scientific">Azospira inquinata</name>
    <dbReference type="NCBI Taxonomy" id="2785627"/>
    <lineage>
        <taxon>Bacteria</taxon>
        <taxon>Pseudomonadati</taxon>
        <taxon>Pseudomonadota</taxon>
        <taxon>Betaproteobacteria</taxon>
        <taxon>Rhodocyclales</taxon>
        <taxon>Rhodocyclaceae</taxon>
        <taxon>Azospira</taxon>
    </lineage>
</organism>
<dbReference type="PROSITE" id="PS00409">
    <property type="entry name" value="PROKAR_NTER_METHYL"/>
    <property type="match status" value="1"/>
</dbReference>
<keyword evidence="1" id="KW-0472">Membrane</keyword>
<feature type="transmembrane region" description="Helical" evidence="1">
    <location>
        <begin position="6"/>
        <end position="28"/>
    </location>
</feature>
<dbReference type="NCBIfam" id="TIGR02532">
    <property type="entry name" value="IV_pilin_GFxxxE"/>
    <property type="match status" value="1"/>
</dbReference>
<dbReference type="EMBL" id="CP064782">
    <property type="protein sequence ID" value="QWT49920.1"/>
    <property type="molecule type" value="Genomic_DNA"/>
</dbReference>
<dbReference type="Proteomes" id="UP000683428">
    <property type="component" value="Chromosome"/>
</dbReference>
<accession>A0A975XVL0</accession>
<sequence length="152" mass="15246">MKYKEAGFTLIELIVVIVILGILAATALPKFIDFGKDARVAVVKGAQGALQGANNMVYGKAALAGATASTTATAVAIDAATSVSTSYGYATSLTELVKAAQLDTTSTGNFVVSTNTLSYGTGGTAQANCNISYTAPTAAGTQPTYTITSSGC</sequence>
<dbReference type="RefSeq" id="WP_216131714.1">
    <property type="nucleotide sequence ID" value="NZ_CP064782.1"/>
</dbReference>
<reference evidence="2" key="1">
    <citation type="submission" date="2020-11" db="EMBL/GenBank/DDBJ databases">
        <title>Azospira inquinata sp. nov.</title>
        <authorList>
            <person name="Moe W.M."/>
            <person name="Mikes M.C."/>
        </authorList>
    </citation>
    <scope>NUCLEOTIDE SEQUENCE</scope>
    <source>
        <strain evidence="2">Azo-3</strain>
    </source>
</reference>
<keyword evidence="1" id="KW-0812">Transmembrane</keyword>
<name>A0A975XVL0_9RHOO</name>
<evidence type="ECO:0000313" key="2">
    <source>
        <dbReference type="EMBL" id="QWT49920.1"/>
    </source>
</evidence>
<evidence type="ECO:0000313" key="3">
    <source>
        <dbReference type="Proteomes" id="UP000683428"/>
    </source>
</evidence>
<dbReference type="KEGG" id="aiq:Azoinq_04765"/>
<dbReference type="Pfam" id="PF07963">
    <property type="entry name" value="N_methyl"/>
    <property type="match status" value="1"/>
</dbReference>
<keyword evidence="1" id="KW-1133">Transmembrane helix</keyword>
<gene>
    <name evidence="2" type="ORF">Azoinq_04765</name>
</gene>
<dbReference type="InterPro" id="IPR012902">
    <property type="entry name" value="N_methyl_site"/>
</dbReference>
<evidence type="ECO:0000256" key="1">
    <source>
        <dbReference type="SAM" id="Phobius"/>
    </source>
</evidence>
<protein>
    <submittedName>
        <fullName evidence="2">Prepilin-type N-terminal cleavage/methylation domain-containing protein</fullName>
    </submittedName>
</protein>